<keyword evidence="1" id="KW-1133">Transmembrane helix</keyword>
<dbReference type="EMBL" id="JARK01001654">
    <property type="protein sequence ID" value="EYB84344.1"/>
    <property type="molecule type" value="Genomic_DNA"/>
</dbReference>
<evidence type="ECO:0000256" key="1">
    <source>
        <dbReference type="SAM" id="Phobius"/>
    </source>
</evidence>
<evidence type="ECO:0000313" key="3">
    <source>
        <dbReference type="Proteomes" id="UP000024635"/>
    </source>
</evidence>
<proteinExistence type="predicted"/>
<dbReference type="Proteomes" id="UP000024635">
    <property type="component" value="Unassembled WGS sequence"/>
</dbReference>
<keyword evidence="3" id="KW-1185">Reference proteome</keyword>
<sequence length="129" mass="14447">MAELPGLKPKGVSTVFLLTTTNAFITLQDIFYSFLLFYLLWYSFLAILVFRPLLLGTVFAGIFSYQVGLTVSEATDKSITTWICLHVTAHIPSFLFPDVRSSGHDTLPSYKVRPGSRQSNVSTCYHFSP</sequence>
<keyword evidence="1" id="KW-0472">Membrane</keyword>
<comment type="caution">
    <text evidence="2">The sequence shown here is derived from an EMBL/GenBank/DDBJ whole genome shotgun (WGS) entry which is preliminary data.</text>
</comment>
<protein>
    <submittedName>
        <fullName evidence="2">Uncharacterized protein</fullName>
    </submittedName>
</protein>
<evidence type="ECO:0000313" key="2">
    <source>
        <dbReference type="EMBL" id="EYB84344.1"/>
    </source>
</evidence>
<reference evidence="3" key="1">
    <citation type="journal article" date="2015" name="Nat. Genet.">
        <title>The genome and transcriptome of the zoonotic hookworm Ancylostoma ceylanicum identify infection-specific gene families.</title>
        <authorList>
            <person name="Schwarz E.M."/>
            <person name="Hu Y."/>
            <person name="Antoshechkin I."/>
            <person name="Miller M.M."/>
            <person name="Sternberg P.W."/>
            <person name="Aroian R.V."/>
        </authorList>
    </citation>
    <scope>NUCLEOTIDE SEQUENCE</scope>
    <source>
        <strain evidence="3">HY135</strain>
    </source>
</reference>
<dbReference type="AlphaFoldDB" id="A0A016S264"/>
<accession>A0A016S264</accession>
<keyword evidence="1" id="KW-0812">Transmembrane</keyword>
<feature type="transmembrane region" description="Helical" evidence="1">
    <location>
        <begin position="30"/>
        <end position="50"/>
    </location>
</feature>
<organism evidence="2 3">
    <name type="scientific">Ancylostoma ceylanicum</name>
    <dbReference type="NCBI Taxonomy" id="53326"/>
    <lineage>
        <taxon>Eukaryota</taxon>
        <taxon>Metazoa</taxon>
        <taxon>Ecdysozoa</taxon>
        <taxon>Nematoda</taxon>
        <taxon>Chromadorea</taxon>
        <taxon>Rhabditida</taxon>
        <taxon>Rhabditina</taxon>
        <taxon>Rhabditomorpha</taxon>
        <taxon>Strongyloidea</taxon>
        <taxon>Ancylostomatidae</taxon>
        <taxon>Ancylostomatinae</taxon>
        <taxon>Ancylostoma</taxon>
    </lineage>
</organism>
<name>A0A016S264_9BILA</name>
<gene>
    <name evidence="2" type="primary">Acey_s0318.g2352</name>
    <name evidence="2" type="ORF">Y032_0318g2352</name>
</gene>